<dbReference type="Proteomes" id="UP001292216">
    <property type="component" value="Unassembled WGS sequence"/>
</dbReference>
<keyword evidence="7 8" id="KW-0472">Membrane</keyword>
<proteinExistence type="inferred from homology"/>
<organism evidence="10 11">
    <name type="scientific">Paenibacillus phoenicis</name>
    <dbReference type="NCBI Taxonomy" id="554117"/>
    <lineage>
        <taxon>Bacteria</taxon>
        <taxon>Bacillati</taxon>
        <taxon>Bacillota</taxon>
        <taxon>Bacilli</taxon>
        <taxon>Bacillales</taxon>
        <taxon>Paenibacillaceae</taxon>
        <taxon>Paenibacillus</taxon>
    </lineage>
</organism>
<reference evidence="10 11" key="1">
    <citation type="submission" date="2023-12" db="EMBL/GenBank/DDBJ databases">
        <title>Whole genome sequencing of Paenibacillus phoenicis isolated from the Phoenix Mars Lander spacecraft assembly facility.</title>
        <authorList>
            <person name="Garcia A."/>
            <person name="Venkateswaran K."/>
        </authorList>
    </citation>
    <scope>NUCLEOTIDE SEQUENCE [LARGE SCALE GENOMIC DNA]</scope>
    <source>
        <strain evidence="10 11">3PO2SA</strain>
    </source>
</reference>
<evidence type="ECO:0000256" key="4">
    <source>
        <dbReference type="ARBA" id="ARBA00022475"/>
    </source>
</evidence>
<keyword evidence="11" id="KW-1185">Reference proteome</keyword>
<keyword evidence="5 8" id="KW-0812">Transmembrane</keyword>
<evidence type="ECO:0000256" key="5">
    <source>
        <dbReference type="ARBA" id="ARBA00022692"/>
    </source>
</evidence>
<comment type="similarity">
    <text evidence="2 8">Belongs to the ABC-2 integral membrane protein family.</text>
</comment>
<feature type="transmembrane region" description="Helical" evidence="8">
    <location>
        <begin position="115"/>
        <end position="138"/>
    </location>
</feature>
<comment type="subcellular location">
    <subcellularLocation>
        <location evidence="1 8">Cell membrane</location>
        <topology evidence="1 8">Multi-pass membrane protein</topology>
    </subcellularLocation>
</comment>
<dbReference type="EMBL" id="JAYERP010000001">
    <property type="protein sequence ID" value="MEA3571287.1"/>
    <property type="molecule type" value="Genomic_DNA"/>
</dbReference>
<evidence type="ECO:0000256" key="6">
    <source>
        <dbReference type="ARBA" id="ARBA00022989"/>
    </source>
</evidence>
<evidence type="ECO:0000313" key="11">
    <source>
        <dbReference type="Proteomes" id="UP001292216"/>
    </source>
</evidence>
<feature type="transmembrane region" description="Helical" evidence="8">
    <location>
        <begin position="178"/>
        <end position="199"/>
    </location>
</feature>
<protein>
    <recommendedName>
        <fullName evidence="8">Transport permease protein</fullName>
    </recommendedName>
</protein>
<evidence type="ECO:0000313" key="10">
    <source>
        <dbReference type="EMBL" id="MEA3571287.1"/>
    </source>
</evidence>
<feature type="transmembrane region" description="Helical" evidence="8">
    <location>
        <begin position="144"/>
        <end position="166"/>
    </location>
</feature>
<feature type="transmembrane region" description="Helical" evidence="8">
    <location>
        <begin position="234"/>
        <end position="254"/>
    </location>
</feature>
<keyword evidence="6 8" id="KW-1133">Transmembrane helix</keyword>
<dbReference type="RefSeq" id="WP_323077896.1">
    <property type="nucleotide sequence ID" value="NZ_CBCSKM010000029.1"/>
</dbReference>
<keyword evidence="3 8" id="KW-0813">Transport</keyword>
<gene>
    <name evidence="10" type="ORF">U9M73_15135</name>
</gene>
<evidence type="ECO:0000259" key="9">
    <source>
        <dbReference type="PROSITE" id="PS51012"/>
    </source>
</evidence>
<sequence length="265" mass="31247">MLIKFIKDIYYQRRILWSMSKSDFKSKYLGSVLGVIWGFITPLITILIYWFVFEFGLKAGERPDKVPFVLWMVSGMVPWLFFSEVISGASNSLMEYSYIVKKIVFNLKLIPLIKIISSSIVHVLFVILNMILVFSYGYWPTAHWIQLLVIIPYCYITVMAISYFNAAVIPFFRDFPQIISIALQFLFWLTPIIWDMAIVPTKLKWIFLINPLYYIVEGYRSAFVYQQNFLNNNIMFWVMFVCMSLLLVLSIKIYDRFEGSYADVL</sequence>
<accession>A0ABU5PN82</accession>
<evidence type="ECO:0000256" key="8">
    <source>
        <dbReference type="RuleBase" id="RU361157"/>
    </source>
</evidence>
<name>A0ABU5PN82_9BACL</name>
<dbReference type="PANTHER" id="PTHR30413:SF10">
    <property type="entry name" value="CAPSULE POLYSACCHARIDE EXPORT INNER-MEMBRANE PROTEIN CTRC"/>
    <property type="match status" value="1"/>
</dbReference>
<dbReference type="InterPro" id="IPR047817">
    <property type="entry name" value="ABC2_TM_bact-type"/>
</dbReference>
<feature type="transmembrane region" description="Helical" evidence="8">
    <location>
        <begin position="205"/>
        <end position="222"/>
    </location>
</feature>
<feature type="domain" description="ABC transmembrane type-2" evidence="9">
    <location>
        <begin position="33"/>
        <end position="257"/>
    </location>
</feature>
<dbReference type="Pfam" id="PF01061">
    <property type="entry name" value="ABC2_membrane"/>
    <property type="match status" value="1"/>
</dbReference>
<comment type="caution">
    <text evidence="10">The sequence shown here is derived from an EMBL/GenBank/DDBJ whole genome shotgun (WGS) entry which is preliminary data.</text>
</comment>
<dbReference type="InterPro" id="IPR013525">
    <property type="entry name" value="ABC2_TM"/>
</dbReference>
<evidence type="ECO:0000256" key="7">
    <source>
        <dbReference type="ARBA" id="ARBA00023136"/>
    </source>
</evidence>
<dbReference type="PANTHER" id="PTHR30413">
    <property type="entry name" value="INNER MEMBRANE TRANSPORT PERMEASE"/>
    <property type="match status" value="1"/>
</dbReference>
<evidence type="ECO:0000256" key="3">
    <source>
        <dbReference type="ARBA" id="ARBA00022448"/>
    </source>
</evidence>
<feature type="transmembrane region" description="Helical" evidence="8">
    <location>
        <begin position="28"/>
        <end position="52"/>
    </location>
</feature>
<evidence type="ECO:0000256" key="1">
    <source>
        <dbReference type="ARBA" id="ARBA00004651"/>
    </source>
</evidence>
<dbReference type="PROSITE" id="PS51012">
    <property type="entry name" value="ABC_TM2"/>
    <property type="match status" value="1"/>
</dbReference>
<evidence type="ECO:0000256" key="2">
    <source>
        <dbReference type="ARBA" id="ARBA00007783"/>
    </source>
</evidence>
<feature type="transmembrane region" description="Helical" evidence="8">
    <location>
        <begin position="68"/>
        <end position="94"/>
    </location>
</feature>
<keyword evidence="4 8" id="KW-1003">Cell membrane</keyword>